<organism evidence="12 13">
    <name type="scientific">candidate division MSBL1 archaeon SCGC-AAA261F17</name>
    <dbReference type="NCBI Taxonomy" id="1698274"/>
    <lineage>
        <taxon>Archaea</taxon>
        <taxon>Methanobacteriati</taxon>
        <taxon>Methanobacteriota</taxon>
        <taxon>candidate division MSBL1</taxon>
    </lineage>
</organism>
<evidence type="ECO:0000256" key="1">
    <source>
        <dbReference type="ARBA" id="ARBA00004141"/>
    </source>
</evidence>
<evidence type="ECO:0000256" key="6">
    <source>
        <dbReference type="ARBA" id="ARBA00023065"/>
    </source>
</evidence>
<comment type="function">
    <text evidence="8">Component of the A-type ATP synthase that produces ATP from ADP in the presence of a proton gradient across the membrane.</text>
</comment>
<dbReference type="Pfam" id="PF01496">
    <property type="entry name" value="V_ATPase_I"/>
    <property type="match status" value="2"/>
</dbReference>
<dbReference type="Gene3D" id="1.20.1460.20">
    <property type="match status" value="1"/>
</dbReference>
<accession>A0A133V6U7</accession>
<dbReference type="PANTHER" id="PTHR11629">
    <property type="entry name" value="VACUOLAR PROTON ATPASES"/>
    <property type="match status" value="1"/>
</dbReference>
<feature type="transmembrane region" description="Helical" evidence="10">
    <location>
        <begin position="581"/>
        <end position="603"/>
    </location>
</feature>
<keyword evidence="5 10" id="KW-1133">Transmembrane helix</keyword>
<feature type="transmembrane region" description="Helical" evidence="10">
    <location>
        <begin position="440"/>
        <end position="460"/>
    </location>
</feature>
<evidence type="ECO:0000256" key="10">
    <source>
        <dbReference type="RuleBase" id="RU361189"/>
    </source>
</evidence>
<evidence type="ECO:0000256" key="8">
    <source>
        <dbReference type="ARBA" id="ARBA00059506"/>
    </source>
</evidence>
<feature type="transmembrane region" description="Helical" evidence="10">
    <location>
        <begin position="615"/>
        <end position="641"/>
    </location>
</feature>
<evidence type="ECO:0000256" key="4">
    <source>
        <dbReference type="ARBA" id="ARBA00022692"/>
    </source>
</evidence>
<evidence type="ECO:0000256" key="2">
    <source>
        <dbReference type="ARBA" id="ARBA00009904"/>
    </source>
</evidence>
<evidence type="ECO:0000313" key="12">
    <source>
        <dbReference type="EMBL" id="KXB02174.1"/>
    </source>
</evidence>
<keyword evidence="7 10" id="KW-0472">Membrane</keyword>
<keyword evidence="13" id="KW-1185">Reference proteome</keyword>
<evidence type="ECO:0000256" key="9">
    <source>
        <dbReference type="ARBA" id="ARBA00068671"/>
    </source>
</evidence>
<dbReference type="EMBL" id="LHXY01000010">
    <property type="protein sequence ID" value="KXB02174.1"/>
    <property type="molecule type" value="Genomic_DNA"/>
</dbReference>
<protein>
    <recommendedName>
        <fullName evidence="9 10">A-type ATP synthase subunit I</fullName>
    </recommendedName>
</protein>
<keyword evidence="3 10" id="KW-0813">Transport</keyword>
<feature type="transmembrane region" description="Helical" evidence="10">
    <location>
        <begin position="353"/>
        <end position="383"/>
    </location>
</feature>
<dbReference type="GO" id="GO:0046961">
    <property type="term" value="F:proton-transporting ATPase activity, rotational mechanism"/>
    <property type="evidence" value="ECO:0007669"/>
    <property type="project" value="InterPro"/>
</dbReference>
<dbReference type="PANTHER" id="PTHR11629:SF63">
    <property type="entry name" value="V-TYPE PROTON ATPASE SUBUNIT A"/>
    <property type="match status" value="1"/>
</dbReference>
<dbReference type="GO" id="GO:0016471">
    <property type="term" value="C:vacuolar proton-transporting V-type ATPase complex"/>
    <property type="evidence" value="ECO:0007669"/>
    <property type="project" value="TreeGrafter"/>
</dbReference>
<keyword evidence="6 10" id="KW-0406">Ion transport</keyword>
<evidence type="ECO:0000256" key="11">
    <source>
        <dbReference type="SAM" id="Coils"/>
    </source>
</evidence>
<reference evidence="12 13" key="1">
    <citation type="journal article" date="2016" name="Sci. Rep.">
        <title>Metabolic traits of an uncultured archaeal lineage -MSBL1- from brine pools of the Red Sea.</title>
        <authorList>
            <person name="Mwirichia R."/>
            <person name="Alam I."/>
            <person name="Rashid M."/>
            <person name="Vinu M."/>
            <person name="Ba-Alawi W."/>
            <person name="Anthony Kamau A."/>
            <person name="Kamanda Ngugi D."/>
            <person name="Goker M."/>
            <person name="Klenk H.P."/>
            <person name="Bajic V."/>
            <person name="Stingl U."/>
        </authorList>
    </citation>
    <scope>NUCLEOTIDE SEQUENCE [LARGE SCALE GENOMIC DNA]</scope>
    <source>
        <strain evidence="12">SCGC-AAA261F17</strain>
    </source>
</reference>
<dbReference type="Gene3D" id="3.30.70.2170">
    <property type="match status" value="1"/>
</dbReference>
<keyword evidence="4 10" id="KW-0812">Transmembrane</keyword>
<feature type="coiled-coil region" evidence="11">
    <location>
        <begin position="87"/>
        <end position="128"/>
    </location>
</feature>
<name>A0A133V6U7_9EURY</name>
<gene>
    <name evidence="12" type="ORF">AKJ44_01220</name>
</gene>
<dbReference type="GO" id="GO:0033179">
    <property type="term" value="C:proton-transporting V-type ATPase, V0 domain"/>
    <property type="evidence" value="ECO:0007669"/>
    <property type="project" value="InterPro"/>
</dbReference>
<feature type="coiled-coil region" evidence="11">
    <location>
        <begin position="221"/>
        <end position="248"/>
    </location>
</feature>
<proteinExistence type="inferred from homology"/>
<dbReference type="AlphaFoldDB" id="A0A133V6U7"/>
<dbReference type="Proteomes" id="UP000070035">
    <property type="component" value="Unassembled WGS sequence"/>
</dbReference>
<dbReference type="InterPro" id="IPR002490">
    <property type="entry name" value="V-ATPase_116kDa_su"/>
</dbReference>
<evidence type="ECO:0000256" key="5">
    <source>
        <dbReference type="ARBA" id="ARBA00022989"/>
    </source>
</evidence>
<dbReference type="GO" id="GO:0007035">
    <property type="term" value="P:vacuolar acidification"/>
    <property type="evidence" value="ECO:0007669"/>
    <property type="project" value="TreeGrafter"/>
</dbReference>
<feature type="transmembrane region" description="Helical" evidence="10">
    <location>
        <begin position="480"/>
        <end position="502"/>
    </location>
</feature>
<keyword evidence="11" id="KW-0175">Coiled coil</keyword>
<dbReference type="GO" id="GO:0051117">
    <property type="term" value="F:ATPase binding"/>
    <property type="evidence" value="ECO:0007669"/>
    <property type="project" value="TreeGrafter"/>
</dbReference>
<evidence type="ECO:0000256" key="3">
    <source>
        <dbReference type="ARBA" id="ARBA00022448"/>
    </source>
</evidence>
<comment type="subcellular location">
    <subcellularLocation>
        <location evidence="1">Membrane</location>
        <topology evidence="1">Multi-pass membrane protein</topology>
    </subcellularLocation>
</comment>
<feature type="transmembrane region" description="Helical" evidence="10">
    <location>
        <begin position="522"/>
        <end position="544"/>
    </location>
</feature>
<sequence>MLKPKEMRRFRAVVSQDLRDKVLAALHEAGVVQFKEITEEIERGEVEEELYKIDSVLGRIREIQEFFATVRFRGSVEVEGESPEEVLESTKELLGELEEAYTELSSRKEELEDRKENIQTQKDILQYLKEIEIPLDYLRSTKGIHVTVGRIDEDVVDDFVKSAQNTLSQRVFVTISERGEIRTVVVACLKEDVPDFQPLLYKFDVETLRLPPLKGTPDEAIDELEERLADLSEREEQLADEIDEVARDKSLEINSSVELLEIVKERLECLSLFGRTNMTLVLEGWVLPEKIPALREALEEASDDVYLMRIYEPEVREMKEVPVSLENPKVVGDFEYITNMYGLPKYKEVDPTWMLAISFPLFFGFCLTDAGYGLLVAALFFAAPGPISNLFSRKLRRMLIVCALTTFGIGFVFGGWFGDLFANIHPIFGSHWIRPLDEPISFLKLVVFVGILQIVVGYGIGRSLTDVFRRNWKRIIFNDLGKALLTVGLFGLTFCVLHLGLLDFGIDYVFPKVGIIEVFNPFASSPLIVTVFQGIFYLGLVLAITGNVLTGKDLVGKVGGIVNPIYGVIRLIADAASYTRLMALGISTAVIAYVVNEVGFLFYHMISPATFTGPLSYLLGAGGVIVLVIILVFGHAFNIFINSITGFIHTMRLEFAEFFEKFYEGGGREFTTFKVKRTFTKGIGE</sequence>
<dbReference type="Gene3D" id="3.30.70.2750">
    <property type="match status" value="1"/>
</dbReference>
<evidence type="ECO:0000313" key="13">
    <source>
        <dbReference type="Proteomes" id="UP000070035"/>
    </source>
</evidence>
<comment type="caution">
    <text evidence="12">The sequence shown here is derived from an EMBL/GenBank/DDBJ whole genome shotgun (WGS) entry which is preliminary data.</text>
</comment>
<dbReference type="PATRIC" id="fig|1698274.3.peg.696"/>
<evidence type="ECO:0000256" key="7">
    <source>
        <dbReference type="ARBA" id="ARBA00023136"/>
    </source>
</evidence>
<feature type="transmembrane region" description="Helical" evidence="10">
    <location>
        <begin position="395"/>
        <end position="417"/>
    </location>
</feature>
<comment type="similarity">
    <text evidence="2 10">Belongs to the V-ATPase 116 kDa subunit family.</text>
</comment>